<dbReference type="InParanoid" id="A0A1Y2FM44"/>
<gene>
    <name evidence="2" type="ORF">BCR35DRAFT_302979</name>
</gene>
<feature type="compositionally biased region" description="Low complexity" evidence="1">
    <location>
        <begin position="334"/>
        <end position="346"/>
    </location>
</feature>
<feature type="compositionally biased region" description="Polar residues" evidence="1">
    <location>
        <begin position="66"/>
        <end position="84"/>
    </location>
</feature>
<keyword evidence="3" id="KW-1185">Reference proteome</keyword>
<feature type="compositionally biased region" description="Low complexity" evidence="1">
    <location>
        <begin position="89"/>
        <end position="106"/>
    </location>
</feature>
<protein>
    <recommendedName>
        <fullName evidence="4">Glycosyltransferase family 49 protein</fullName>
    </recommendedName>
</protein>
<evidence type="ECO:0008006" key="4">
    <source>
        <dbReference type="Google" id="ProtNLM"/>
    </source>
</evidence>
<feature type="compositionally biased region" description="Basic and acidic residues" evidence="1">
    <location>
        <begin position="426"/>
        <end position="442"/>
    </location>
</feature>
<organism evidence="2 3">
    <name type="scientific">Leucosporidium creatinivorum</name>
    <dbReference type="NCBI Taxonomy" id="106004"/>
    <lineage>
        <taxon>Eukaryota</taxon>
        <taxon>Fungi</taxon>
        <taxon>Dikarya</taxon>
        <taxon>Basidiomycota</taxon>
        <taxon>Pucciniomycotina</taxon>
        <taxon>Microbotryomycetes</taxon>
        <taxon>Leucosporidiales</taxon>
        <taxon>Leucosporidium</taxon>
    </lineage>
</organism>
<evidence type="ECO:0000313" key="3">
    <source>
        <dbReference type="Proteomes" id="UP000193467"/>
    </source>
</evidence>
<feature type="compositionally biased region" description="Polar residues" evidence="1">
    <location>
        <begin position="41"/>
        <end position="56"/>
    </location>
</feature>
<feature type="compositionally biased region" description="Low complexity" evidence="1">
    <location>
        <begin position="307"/>
        <end position="327"/>
    </location>
</feature>
<name>A0A1Y2FM44_9BASI</name>
<evidence type="ECO:0000256" key="1">
    <source>
        <dbReference type="SAM" id="MobiDB-lite"/>
    </source>
</evidence>
<feature type="compositionally biased region" description="Polar residues" evidence="1">
    <location>
        <begin position="370"/>
        <end position="384"/>
    </location>
</feature>
<dbReference type="EMBL" id="MCGR01000017">
    <property type="protein sequence ID" value="ORY84667.1"/>
    <property type="molecule type" value="Genomic_DNA"/>
</dbReference>
<accession>A0A1Y2FM44</accession>
<feature type="compositionally biased region" description="Polar residues" evidence="1">
    <location>
        <begin position="260"/>
        <end position="273"/>
    </location>
</feature>
<proteinExistence type="predicted"/>
<feature type="compositionally biased region" description="Polar residues" evidence="1">
    <location>
        <begin position="123"/>
        <end position="162"/>
    </location>
</feature>
<feature type="compositionally biased region" description="Polar residues" evidence="1">
    <location>
        <begin position="347"/>
        <end position="360"/>
    </location>
</feature>
<feature type="compositionally biased region" description="Polar residues" evidence="1">
    <location>
        <begin position="201"/>
        <end position="215"/>
    </location>
</feature>
<dbReference type="AlphaFoldDB" id="A0A1Y2FM44"/>
<dbReference type="Proteomes" id="UP000193467">
    <property type="component" value="Unassembled WGS sequence"/>
</dbReference>
<comment type="caution">
    <text evidence="2">The sequence shown here is derived from an EMBL/GenBank/DDBJ whole genome shotgun (WGS) entry which is preliminary data.</text>
</comment>
<sequence length="1103" mass="118342">MAISPAVQGNSSTPPPPTTTTIQSPLDSSALPSTPPRRRASISNKRLSATVIQGQAATDFKKEFGNASTTTDAAPYSADSQQQGPPLPRVVTSPTSSSTRPTIPSPHKVDHTSSDAQGGAPATATNTTLRSRKLSVSTRNLPTSTTSSHQLTSPQSTTSPRAQQPLMAPTPRTPNRATSPAAAAASEVGLGLMLDEDGSHSRQGSLDSNGSSAFNSRGPVVAGAGIDRWGLEAEGDSASSSSSSSLGGGGGGADAFASPSKRSSFGTVGSTATRRGEALPRLSTVTTANGATSSPLLIFTGSPNPSPSLSTSPRSFSPSPNRSPSPSHTAYNLPSSRSSTPSRPQSHITSQPMDRTSSSSKSREIHGRQKSLTSACPPVTSSYSGTPEVHQGVFGAVNGVAGAYPPASPQRGWRVYDWGLGGGSSTREKGGRSDSDDEDPRKGAKGGSLHHYPPSTLSALLSLPSSLLAFFLSPLSASSLHHHSPQLNASTAPTSKSPSSAKRYPLLLRLLLLSYLVFSSLFFGLHASSWASGNDPKGASKYLRTRLGPRGADGALLPEGVEDVGSGFMLGKVGGVGQWAQKMAEGVRWNRGGGAGELDEDEGGLDARAQGLDEVEEWGLVRRLGVKSGDQRLADQNPLSPLSHTYRFAKMHDKIHWDLHDEIVPFTFHASSIPAPNDITACLYSNEAWLSALPAFLHAWDGPISLVFESAHSRTSPQRNALIESIAALRESDDLVRKYVDFHIVGTPASMSERTLNKTRERMIERPMAQNYHLNLARFFAPTDVIFLVGDARVLPSPGLKRRLQSETITDLILERGDAVVVPTFGFIRDPTGDTNTPKTPSLHDLRTKLDLPLPSSPWDGVSAAEFPSLASEHILSLYETLPLPPAQWPTKKQSLVTMINTRIPTPETPTTARLALFDRRWDLNHGPTNWYLWRKSSADPHLHDTPEAGGGTGLGVDGRIGGGRELYRVMDYDLHYAPNVVVSKKGQPWCTERFEQMQSACVYQMYLSGAEMWVLPDEWTYTLEVVEKKPEGWKEDPAEKLKNSISSRLYGKFHQEACMHYGREFLSIQMWDSEKAQHLRETCARTLSTWGMGLVAPKAVSA</sequence>
<dbReference type="OrthoDB" id="2535978at2759"/>
<evidence type="ECO:0000313" key="2">
    <source>
        <dbReference type="EMBL" id="ORY84667.1"/>
    </source>
</evidence>
<feature type="region of interest" description="Disordered" evidence="1">
    <location>
        <begin position="1"/>
        <end position="384"/>
    </location>
</feature>
<feature type="compositionally biased region" description="Low complexity" evidence="1">
    <location>
        <begin position="236"/>
        <end position="245"/>
    </location>
</feature>
<feature type="region of interest" description="Disordered" evidence="1">
    <location>
        <begin position="418"/>
        <end position="450"/>
    </location>
</feature>
<reference evidence="2 3" key="1">
    <citation type="submission" date="2016-07" db="EMBL/GenBank/DDBJ databases">
        <title>Pervasive Adenine N6-methylation of Active Genes in Fungi.</title>
        <authorList>
            <consortium name="DOE Joint Genome Institute"/>
            <person name="Mondo S.J."/>
            <person name="Dannebaum R.O."/>
            <person name="Kuo R.C."/>
            <person name="Labutti K."/>
            <person name="Haridas S."/>
            <person name="Kuo A."/>
            <person name="Salamov A."/>
            <person name="Ahrendt S.R."/>
            <person name="Lipzen A."/>
            <person name="Sullivan W."/>
            <person name="Andreopoulos W.B."/>
            <person name="Clum A."/>
            <person name="Lindquist E."/>
            <person name="Daum C."/>
            <person name="Ramamoorthy G.K."/>
            <person name="Gryganskyi A."/>
            <person name="Culley D."/>
            <person name="Magnuson J.K."/>
            <person name="James T.Y."/>
            <person name="O'Malley M.A."/>
            <person name="Stajich J.E."/>
            <person name="Spatafora J.W."/>
            <person name="Visel A."/>
            <person name="Grigoriev I.V."/>
        </authorList>
    </citation>
    <scope>NUCLEOTIDE SEQUENCE [LARGE SCALE GENOMIC DNA]</scope>
    <source>
        <strain evidence="2 3">62-1032</strain>
    </source>
</reference>
<feature type="compositionally biased region" description="Polar residues" evidence="1">
    <location>
        <begin position="283"/>
        <end position="295"/>
    </location>
</feature>
<feature type="compositionally biased region" description="Polar residues" evidence="1">
    <location>
        <begin position="22"/>
        <end position="32"/>
    </location>
</feature>
<feature type="compositionally biased region" description="Low complexity" evidence="1">
    <location>
        <begin position="169"/>
        <end position="186"/>
    </location>
</feature>